<dbReference type="Proteomes" id="UP000275394">
    <property type="component" value="Unassembled WGS sequence"/>
</dbReference>
<dbReference type="RefSeq" id="WP_123713863.1">
    <property type="nucleotide sequence ID" value="NZ_RKHR01000008.1"/>
</dbReference>
<evidence type="ECO:0000313" key="2">
    <source>
        <dbReference type="Proteomes" id="UP000275394"/>
    </source>
</evidence>
<accession>A0A3N2DEL0</accession>
<dbReference type="AlphaFoldDB" id="A0A3N2DEL0"/>
<comment type="caution">
    <text evidence="1">The sequence shown here is derived from an EMBL/GenBank/DDBJ whole genome shotgun (WGS) entry which is preliminary data.</text>
</comment>
<name>A0A3N2DEL0_9GAMM</name>
<dbReference type="EMBL" id="RKHR01000008">
    <property type="protein sequence ID" value="ROR97864.1"/>
    <property type="molecule type" value="Genomic_DNA"/>
</dbReference>
<dbReference type="OrthoDB" id="7061088at2"/>
<keyword evidence="2" id="KW-1185">Reference proteome</keyword>
<organism evidence="1 2">
    <name type="scientific">Sinobacterium caligoides</name>
    <dbReference type="NCBI Taxonomy" id="933926"/>
    <lineage>
        <taxon>Bacteria</taxon>
        <taxon>Pseudomonadati</taxon>
        <taxon>Pseudomonadota</taxon>
        <taxon>Gammaproteobacteria</taxon>
        <taxon>Cellvibrionales</taxon>
        <taxon>Spongiibacteraceae</taxon>
        <taxon>Sinobacterium</taxon>
    </lineage>
</organism>
<sequence>MSFFKNRKLKKVAKENRINFDGPMGLSINNKLVSEFGYLLRYYTEGELESFTDRGQIHRVKDQVLDAVDQDLFNSQTREEEALGISRATAEANLRNLKAIVTALSNYHEAEVA</sequence>
<evidence type="ECO:0000313" key="1">
    <source>
        <dbReference type="EMBL" id="ROR97864.1"/>
    </source>
</evidence>
<gene>
    <name evidence="1" type="ORF">EDC56_3531</name>
</gene>
<proteinExistence type="predicted"/>
<reference evidence="1 2" key="1">
    <citation type="submission" date="2018-11" db="EMBL/GenBank/DDBJ databases">
        <title>Genomic Encyclopedia of Type Strains, Phase IV (KMG-IV): sequencing the most valuable type-strain genomes for metagenomic binning, comparative biology and taxonomic classification.</title>
        <authorList>
            <person name="Goeker M."/>
        </authorList>
    </citation>
    <scope>NUCLEOTIDE SEQUENCE [LARGE SCALE GENOMIC DNA]</scope>
    <source>
        <strain evidence="1 2">DSM 100316</strain>
    </source>
</reference>
<protein>
    <submittedName>
        <fullName evidence="1">Uncharacterized protein</fullName>
    </submittedName>
</protein>